<feature type="binding site" evidence="12">
    <location>
        <begin position="22"/>
        <end position="23"/>
    </location>
    <ligand>
        <name>phosphoenolpyruvate</name>
        <dbReference type="ChEBI" id="CHEBI:58702"/>
    </ligand>
</feature>
<evidence type="ECO:0000256" key="8">
    <source>
        <dbReference type="ARBA" id="ARBA00023306"/>
    </source>
</evidence>
<organism evidence="14 16">
    <name type="scientific">Clostridium septicum</name>
    <dbReference type="NCBI Taxonomy" id="1504"/>
    <lineage>
        <taxon>Bacteria</taxon>
        <taxon>Bacillati</taxon>
        <taxon>Bacillota</taxon>
        <taxon>Clostridia</taxon>
        <taxon>Eubacteriales</taxon>
        <taxon>Clostridiaceae</taxon>
        <taxon>Clostridium</taxon>
    </lineage>
</organism>
<dbReference type="InterPro" id="IPR013792">
    <property type="entry name" value="RNA3'P_cycl/enolpyr_Trfase_a/b"/>
</dbReference>
<keyword evidence="17" id="KW-1185">Reference proteome</keyword>
<evidence type="ECO:0000313" key="14">
    <source>
        <dbReference type="EMBL" id="AYE34749.1"/>
    </source>
</evidence>
<dbReference type="NCBIfam" id="TIGR01072">
    <property type="entry name" value="murA"/>
    <property type="match status" value="1"/>
</dbReference>
<dbReference type="GO" id="GO:0071555">
    <property type="term" value="P:cell wall organization"/>
    <property type="evidence" value="ECO:0007669"/>
    <property type="project" value="UniProtKB-KW"/>
</dbReference>
<comment type="subcellular location">
    <subcellularLocation>
        <location evidence="1 12">Cytoplasm</location>
    </subcellularLocation>
</comment>
<dbReference type="Proteomes" id="UP001055437">
    <property type="component" value="Chromosome"/>
</dbReference>
<evidence type="ECO:0000313" key="15">
    <source>
        <dbReference type="EMBL" id="USS01343.1"/>
    </source>
</evidence>
<name>A0A9N7JMJ7_CLOSE</name>
<evidence type="ECO:0000256" key="11">
    <source>
        <dbReference type="ARBA" id="ARBA00047527"/>
    </source>
</evidence>
<dbReference type="Proteomes" id="UP000280586">
    <property type="component" value="Chromosome"/>
</dbReference>
<dbReference type="GeneID" id="303561054"/>
<dbReference type="InterPro" id="IPR001986">
    <property type="entry name" value="Enolpyruvate_Tfrase_dom"/>
</dbReference>
<evidence type="ECO:0000256" key="4">
    <source>
        <dbReference type="ARBA" id="ARBA00022618"/>
    </source>
</evidence>
<evidence type="ECO:0000256" key="12">
    <source>
        <dbReference type="HAMAP-Rule" id="MF_00111"/>
    </source>
</evidence>
<keyword evidence="4 12" id="KW-0132">Cell division</keyword>
<dbReference type="EC" id="2.5.1.7" evidence="12"/>
<dbReference type="GO" id="GO:0005737">
    <property type="term" value="C:cytoplasm"/>
    <property type="evidence" value="ECO:0007669"/>
    <property type="project" value="UniProtKB-SubCell"/>
</dbReference>
<evidence type="ECO:0000256" key="10">
    <source>
        <dbReference type="ARBA" id="ARBA00038367"/>
    </source>
</evidence>
<dbReference type="FunFam" id="3.65.10.10:FF:000001">
    <property type="entry name" value="UDP-N-acetylglucosamine 1-carboxyvinyltransferase"/>
    <property type="match status" value="1"/>
</dbReference>
<dbReference type="GO" id="GO:0019277">
    <property type="term" value="P:UDP-N-acetylgalactosamine biosynthetic process"/>
    <property type="evidence" value="ECO:0007669"/>
    <property type="project" value="InterPro"/>
</dbReference>
<keyword evidence="5 12" id="KW-0808">Transferase</keyword>
<feature type="active site" description="Proton donor" evidence="12">
    <location>
        <position position="118"/>
    </location>
</feature>
<keyword evidence="3 12" id="KW-0963">Cytoplasm</keyword>
<feature type="modified residue" description="2-(S-cysteinyl)pyruvic acid O-phosphothioketal" evidence="12">
    <location>
        <position position="118"/>
    </location>
</feature>
<evidence type="ECO:0000256" key="1">
    <source>
        <dbReference type="ARBA" id="ARBA00004496"/>
    </source>
</evidence>
<comment type="pathway">
    <text evidence="2 12">Cell wall biogenesis; peptidoglycan biosynthesis.</text>
</comment>
<dbReference type="GO" id="GO:0009252">
    <property type="term" value="P:peptidoglycan biosynthetic process"/>
    <property type="evidence" value="ECO:0007669"/>
    <property type="project" value="UniProtKB-UniRule"/>
</dbReference>
<keyword evidence="7 12" id="KW-0573">Peptidoglycan synthesis</keyword>
<feature type="domain" description="Enolpyruvate transferase" evidence="13">
    <location>
        <begin position="6"/>
        <end position="406"/>
    </location>
</feature>
<evidence type="ECO:0000259" key="13">
    <source>
        <dbReference type="Pfam" id="PF00275"/>
    </source>
</evidence>
<accession>A0A9N7JMJ7</accession>
<evidence type="ECO:0000256" key="5">
    <source>
        <dbReference type="ARBA" id="ARBA00022679"/>
    </source>
</evidence>
<comment type="caution">
    <text evidence="12">Lacks conserved residue(s) required for the propagation of feature annotation.</text>
</comment>
<feature type="binding site" evidence="12">
    <location>
        <position position="328"/>
    </location>
    <ligand>
        <name>UDP-N-acetyl-alpha-D-glucosamine</name>
        <dbReference type="ChEBI" id="CHEBI:57705"/>
    </ligand>
</feature>
<evidence type="ECO:0000256" key="6">
    <source>
        <dbReference type="ARBA" id="ARBA00022960"/>
    </source>
</evidence>
<comment type="catalytic activity">
    <reaction evidence="11 12">
        <text>phosphoenolpyruvate + UDP-N-acetyl-alpha-D-glucosamine = UDP-N-acetyl-3-O-(1-carboxyvinyl)-alpha-D-glucosamine + phosphate</text>
        <dbReference type="Rhea" id="RHEA:18681"/>
        <dbReference type="ChEBI" id="CHEBI:43474"/>
        <dbReference type="ChEBI" id="CHEBI:57705"/>
        <dbReference type="ChEBI" id="CHEBI:58702"/>
        <dbReference type="ChEBI" id="CHEBI:68483"/>
        <dbReference type="EC" id="2.5.1.7"/>
    </reaction>
</comment>
<evidence type="ECO:0000313" key="16">
    <source>
        <dbReference type="Proteomes" id="UP000280586"/>
    </source>
</evidence>
<reference evidence="15" key="2">
    <citation type="submission" date="2022-06" db="EMBL/GenBank/DDBJ databases">
        <authorList>
            <person name="Holder M.E."/>
            <person name="Ajami N.J."/>
            <person name="Petrosino J.F."/>
        </authorList>
    </citation>
    <scope>NUCLEOTIDE SEQUENCE</scope>
    <source>
        <strain evidence="15">RMA 8861</strain>
    </source>
</reference>
<feature type="binding site" evidence="12">
    <location>
        <position position="306"/>
    </location>
    <ligand>
        <name>UDP-N-acetyl-alpha-D-glucosamine</name>
        <dbReference type="ChEBI" id="CHEBI:57705"/>
    </ligand>
</feature>
<feature type="binding site" evidence="12">
    <location>
        <begin position="123"/>
        <end position="127"/>
    </location>
    <ligand>
        <name>UDP-N-acetyl-alpha-D-glucosamine</name>
        <dbReference type="ChEBI" id="CHEBI:57705"/>
    </ligand>
</feature>
<dbReference type="AlphaFoldDB" id="A0A9N7JMJ7"/>
<dbReference type="SUPFAM" id="SSF55205">
    <property type="entry name" value="EPT/RTPC-like"/>
    <property type="match status" value="1"/>
</dbReference>
<evidence type="ECO:0000256" key="3">
    <source>
        <dbReference type="ARBA" id="ARBA00022490"/>
    </source>
</evidence>
<dbReference type="EMBL" id="CP023671">
    <property type="protein sequence ID" value="AYE34749.1"/>
    <property type="molecule type" value="Genomic_DNA"/>
</dbReference>
<evidence type="ECO:0000313" key="17">
    <source>
        <dbReference type="Proteomes" id="UP001055437"/>
    </source>
</evidence>
<comment type="function">
    <text evidence="12">Cell wall formation. Adds enolpyruvyl to UDP-N-acetylglucosamine.</text>
</comment>
<dbReference type="PANTHER" id="PTHR43783">
    <property type="entry name" value="UDP-N-ACETYLGLUCOSAMINE 1-CARBOXYVINYLTRANSFERASE"/>
    <property type="match status" value="1"/>
</dbReference>
<dbReference type="OrthoDB" id="9803760at2"/>
<dbReference type="GO" id="GO:0051301">
    <property type="term" value="P:cell division"/>
    <property type="evidence" value="ECO:0007669"/>
    <property type="project" value="UniProtKB-KW"/>
</dbReference>
<dbReference type="GO" id="GO:0008760">
    <property type="term" value="F:UDP-N-acetylglucosamine 1-carboxyvinyltransferase activity"/>
    <property type="evidence" value="ECO:0007669"/>
    <property type="project" value="UniProtKB-UniRule"/>
</dbReference>
<dbReference type="PANTHER" id="PTHR43783:SF1">
    <property type="entry name" value="UDP-N-ACETYLGLUCOSAMINE 1-CARBOXYVINYLTRANSFERASE"/>
    <property type="match status" value="1"/>
</dbReference>
<dbReference type="RefSeq" id="WP_066674336.1">
    <property type="nucleotide sequence ID" value="NZ_CABMIZ010000004.1"/>
</dbReference>
<keyword evidence="8 12" id="KW-0131">Cell cycle</keyword>
<protein>
    <recommendedName>
        <fullName evidence="12">UDP-N-acetylglucosamine 1-carboxyvinyltransferase</fullName>
        <ecNumber evidence="12">2.5.1.7</ecNumber>
    </recommendedName>
    <alternativeName>
        <fullName evidence="12">Enoylpyruvate transferase</fullName>
    </alternativeName>
    <alternativeName>
        <fullName evidence="12">UDP-N-acetylglucosamine enolpyruvyl transferase</fullName>
        <shortName evidence="12">EPT</shortName>
    </alternativeName>
</protein>
<keyword evidence="9 12" id="KW-0961">Cell wall biogenesis/degradation</keyword>
<dbReference type="InterPro" id="IPR005750">
    <property type="entry name" value="UDP_GlcNAc_COvinyl_MurA"/>
</dbReference>
<dbReference type="Pfam" id="PF00275">
    <property type="entry name" value="EPSP_synthase"/>
    <property type="match status" value="1"/>
</dbReference>
<dbReference type="HAMAP" id="MF_00111">
    <property type="entry name" value="MurA"/>
    <property type="match status" value="1"/>
</dbReference>
<dbReference type="KEGG" id="csep:CP523_10215"/>
<dbReference type="GO" id="GO:0008360">
    <property type="term" value="P:regulation of cell shape"/>
    <property type="evidence" value="ECO:0007669"/>
    <property type="project" value="UniProtKB-KW"/>
</dbReference>
<evidence type="ECO:0000256" key="9">
    <source>
        <dbReference type="ARBA" id="ARBA00023316"/>
    </source>
</evidence>
<keyword evidence="6 12" id="KW-0133">Cell shape</keyword>
<reference evidence="14 16" key="1">
    <citation type="submission" date="2017-09" db="EMBL/GenBank/DDBJ databases">
        <authorList>
            <person name="Thomas P."/>
            <person name="Seyboldt C."/>
        </authorList>
    </citation>
    <scope>NUCLEOTIDE SEQUENCE [LARGE SCALE GENOMIC DNA]</scope>
    <source>
        <strain evidence="14 16">DSM 7534</strain>
    </source>
</reference>
<gene>
    <name evidence="12 14" type="primary">murA</name>
    <name evidence="14" type="ORF">CP523_10215</name>
    <name evidence="15" type="ORF">NH397_02560</name>
</gene>
<evidence type="ECO:0000256" key="7">
    <source>
        <dbReference type="ARBA" id="ARBA00022984"/>
    </source>
</evidence>
<evidence type="ECO:0000256" key="2">
    <source>
        <dbReference type="ARBA" id="ARBA00004752"/>
    </source>
</evidence>
<proteinExistence type="inferred from homology"/>
<comment type="similarity">
    <text evidence="10 12">Belongs to the EPSP synthase family. MurA subfamily.</text>
</comment>
<dbReference type="NCBIfam" id="NF006873">
    <property type="entry name" value="PRK09369.1"/>
    <property type="match status" value="1"/>
</dbReference>
<dbReference type="Gene3D" id="3.65.10.10">
    <property type="entry name" value="Enolpyruvate transferase domain"/>
    <property type="match status" value="2"/>
</dbReference>
<sequence>MEKIIVKGGKKLNGEVDISLAKNSVLPIMVASILSPNEVIIKNAPLLEDVSVLANLLEELNCDVDFSKITGDLKINTSNIEPMDTNNDLIRKMRASFLIMGPMLARFGKCKISLPGGCNIGSRPVDLHLKGFKMLGADIEIGHGFVEAEVKELKGNRIYLDFPSVGATENLLMASVLAKGTTIIENAAEEPEIWDLANFLNSMGAHIEGAGMGRITIEGVEALNGIEYKPLYDRIEAGTFMVAAAITNSIITINGVNEEHLRPTIEKLKECGVKFETKDDSIVVDGTGSKSPVDIKTLPYPGFPTDMQPQMMSLLSLTKGSSIVTETVFENRFMHVAELVRMGANIKIDGRTAIIDGVEALTGCDVKATDLRAGAAMILAGLAAHGDTKIGDLYHIDRGYTNIEEKFRKLGADVYRIDE</sequence>
<dbReference type="EMBL" id="CP099799">
    <property type="protein sequence ID" value="USS01343.1"/>
    <property type="molecule type" value="Genomic_DNA"/>
</dbReference>
<dbReference type="CDD" id="cd01555">
    <property type="entry name" value="UdpNAET"/>
    <property type="match status" value="1"/>
</dbReference>
<feature type="binding site" evidence="12">
    <location>
        <position position="94"/>
    </location>
    <ligand>
        <name>UDP-N-acetyl-alpha-D-glucosamine</name>
        <dbReference type="ChEBI" id="CHEBI:57705"/>
    </ligand>
</feature>
<keyword evidence="12" id="KW-0670">Pyruvate</keyword>
<dbReference type="InterPro" id="IPR050068">
    <property type="entry name" value="MurA_subfamily"/>
</dbReference>
<dbReference type="InterPro" id="IPR036968">
    <property type="entry name" value="Enolpyruvate_Tfrase_sf"/>
</dbReference>